<keyword evidence="6" id="KW-0677">Repeat</keyword>
<evidence type="ECO:0000259" key="14">
    <source>
        <dbReference type="PROSITE" id="PS50004"/>
    </source>
</evidence>
<dbReference type="PANTHER" id="PTHR10774">
    <property type="entry name" value="EXTENDED SYNAPTOTAGMIN-RELATED"/>
    <property type="match status" value="1"/>
</dbReference>
<dbReference type="SUPFAM" id="SSF49562">
    <property type="entry name" value="C2 domain (Calcium/lipid-binding domain, CaLB)"/>
    <property type="match status" value="2"/>
</dbReference>
<evidence type="ECO:0000256" key="8">
    <source>
        <dbReference type="ARBA" id="ARBA00022989"/>
    </source>
</evidence>
<evidence type="ECO:0000256" key="13">
    <source>
        <dbReference type="SAM" id="Phobius"/>
    </source>
</evidence>
<dbReference type="OrthoDB" id="566659at2759"/>
<feature type="transmembrane region" description="Helical" evidence="13">
    <location>
        <begin position="1183"/>
        <end position="1203"/>
    </location>
</feature>
<dbReference type="PANTHER" id="PTHR10774:SF190">
    <property type="entry name" value="C2 CALCIUM_LIPID-BINDING ENDONUCLEASE_EXONUCLEASE_PHOSPHATASE-RELATED"/>
    <property type="match status" value="1"/>
</dbReference>
<feature type="transmembrane region" description="Helical" evidence="13">
    <location>
        <begin position="251"/>
        <end position="270"/>
    </location>
</feature>
<dbReference type="CDD" id="cd21677">
    <property type="entry name" value="SMP_SYT"/>
    <property type="match status" value="2"/>
</dbReference>
<feature type="domain" description="SMP-LTD" evidence="15">
    <location>
        <begin position="1265"/>
        <end position="1456"/>
    </location>
</feature>
<sequence>METTPLIPAESVGVLDGSPSPQQPVKMPEPTSLVAEGQSLPLPPLPTDEPVAPTVALHLSAPPAPTSEITAMATPRVPAVQPASPFEQAVLEDKLDAVVEAVVVAPAPDPPTATLTADGETVTVPPKAEPPAPEPPAVPSPIAASAAADVGAGTSVPAALDPTPKTMPAVAAQVASDAAKVAAEATKQAGQAYVTAGKEARSTLQLLATLRDKEGPPITLTIDQLVTALFLALVALQALFIPIFMPSAFRLFYSLGWGALVGLGLSYLFYSNKKKKAEANELLGINMGLKGVQLVAGGLPSHFNIESKEKLEWLNQLVVEMWPFVDKAICNQIKDATAQMMPEVLKNLPAALKGLVKSIGFKHLTFGSAPFRVESMWVSPDETESLVLELAVKWCGDPNITLAIEVPAGAKLCPRIMDISFIATIRLVLNPLVARLPGFVGAMATVPAPPLIKYRLDFGKAMGGSLAPAAVTPIVDYFIKEAITGMLVWPQRLVVPILQETEEDKVAIMRLMRRHQGVLRVCVVVAKELRMQDGQGVVVELETDNIKQSTSVKNAAIPVNGDKPMVEFHEHLYLLVQEPRNQMMRLEVFDMRPAKQGSGTASGSKSLVGRSLVKLQHATKAAAEGNTEPMPARPHLGRGDWGSVGGTGKGAGRMQLAMTYWPFENITPEDVAKSPKGIVAVRLLKVWGLAPPTSGALAVQMIVSTTANKAQGKASVKLPMRRWVRDREIARLKGEITRLEALKENEERQGKAVDPKKVKQLKLLGETLKGRDGKGPAVELDYQMDSSAMCVFHNCTEQAEDGGGLVTNNLLIKVEHGSSAVSRVEIPLANIRMANDVNPLTGKCECGLLRSAWDEFDPDQPDKVLQRGFRLIREVKEKDKEKEKDGAQGQAESKHGGDNGDGARLWLQLRWIPCIEAEAEVAAAEEIVAAAVGFQWLRMDCGLFGVAPTPVVSSLPPLSMQMGSGRLSAMETTPLIPAESVAAQDGSPSPQQPVKMPEPTSLVVDAKSLPLPPLPTVASVAPTAAVAAPPAPTSEILPMATPRVPAAQPASPFAQAALGSQSATVTPARAPPASVSNVATPTYAVNAAAMTPQATPRAPEAPPTPPPGRTGAAAGAAPRAAPSVADAANQALKKLPRVATHAAQQAGKAYMEAGKEARSTVRQMSKLPFNKDGPPITVTLDQLVTVLFFVVVGSQLLLVPLFMPSVGRLVYSLLWGLVLGLGLSALFYINRKKKVETNELLSVNLGMKGVQLVAGGLPSWFNVSHKEKLEWMNDLILEVWPYIDKGVCGMIKDITAQTMPEVLKTLPAALSGIVKSIGFKHLTFGSAPFRIESMWVSAEDKDRLVMEVAVKWCGDPNITLAIEIPGGQKLCPRIMDISLMATIRIVLNPLVARIPGFVGAMATVPKPPLIKYRLDFGKAMGGSLAPAAVTPVVNYFIKEVITKMLVWPQRLVVPILQETEQDRTEIQKMMRRHKGVLRVCVHNAKQLKAQDWSGTNDCVIELTTDADHPEATTIKRAQADGPPDAHGKKSRELQRVVWNEYIYLLVQEPADQLLRLEAFDIDKLRPGKLLTGQVTQVVNSRSAVGRSLIRLRDVAKAGAEGNTDPVPVRTHLGEGDWGQSGGPLDNSAMHAIYHVKLTDMVKIKVLESRVLSSDECQGRLDIPVSDIITSNHLNPLTGQREYGLHRCKWEEYDPSQPDRGLDSLERGLLLDEGDGARVWLEMRWVPCIQATGNMPGDGEDGATLVEEVATAIGAAGNAAVGAAATTATLAVGAVNTTVAKASDAAGVAADAVGTKVVQASDAVNTTVAKAADAVGTAVAKAAPPGRAAPPKP</sequence>
<evidence type="ECO:0000256" key="6">
    <source>
        <dbReference type="ARBA" id="ARBA00022737"/>
    </source>
</evidence>
<proteinExistence type="inferred from homology"/>
<evidence type="ECO:0000256" key="5">
    <source>
        <dbReference type="ARBA" id="ARBA00022723"/>
    </source>
</evidence>
<keyword evidence="9" id="KW-0445">Lipid transport</keyword>
<feature type="compositionally biased region" description="Pro residues" evidence="12">
    <location>
        <begin position="1099"/>
        <end position="1108"/>
    </location>
</feature>
<feature type="compositionally biased region" description="Basic and acidic residues" evidence="12">
    <location>
        <begin position="876"/>
        <end position="898"/>
    </location>
</feature>
<evidence type="ECO:0000256" key="9">
    <source>
        <dbReference type="ARBA" id="ARBA00023055"/>
    </source>
</evidence>
<dbReference type="Pfam" id="PF00168">
    <property type="entry name" value="C2"/>
    <property type="match status" value="2"/>
</dbReference>
<dbReference type="Pfam" id="PF17047">
    <property type="entry name" value="SMP_LBD"/>
    <property type="match status" value="2"/>
</dbReference>
<dbReference type="Proteomes" id="UP000236333">
    <property type="component" value="Unassembled WGS sequence"/>
</dbReference>
<keyword evidence="8 13" id="KW-1133">Transmembrane helix</keyword>
<organism evidence="16 17">
    <name type="scientific">Tetrabaena socialis</name>
    <dbReference type="NCBI Taxonomy" id="47790"/>
    <lineage>
        <taxon>Eukaryota</taxon>
        <taxon>Viridiplantae</taxon>
        <taxon>Chlorophyta</taxon>
        <taxon>core chlorophytes</taxon>
        <taxon>Chlorophyceae</taxon>
        <taxon>CS clade</taxon>
        <taxon>Chlamydomonadales</taxon>
        <taxon>Tetrabaenaceae</taxon>
        <taxon>Tetrabaena</taxon>
    </lineage>
</organism>
<dbReference type="SMART" id="SM00239">
    <property type="entry name" value="C2"/>
    <property type="match status" value="2"/>
</dbReference>
<feature type="region of interest" description="Disordered" evidence="12">
    <location>
        <begin position="1"/>
        <end position="51"/>
    </location>
</feature>
<feature type="transmembrane region" description="Helical" evidence="13">
    <location>
        <begin position="225"/>
        <end position="245"/>
    </location>
</feature>
<feature type="compositionally biased region" description="Low complexity" evidence="12">
    <location>
        <begin position="1109"/>
        <end position="1120"/>
    </location>
</feature>
<dbReference type="InterPro" id="IPR039010">
    <property type="entry name" value="Synaptotagmin_SMP"/>
</dbReference>
<evidence type="ECO:0000313" key="16">
    <source>
        <dbReference type="EMBL" id="PNH08684.1"/>
    </source>
</evidence>
<evidence type="ECO:0000256" key="11">
    <source>
        <dbReference type="ARBA" id="ARBA00023136"/>
    </source>
</evidence>
<dbReference type="GO" id="GO:0008289">
    <property type="term" value="F:lipid binding"/>
    <property type="evidence" value="ECO:0007669"/>
    <property type="project" value="UniProtKB-KW"/>
</dbReference>
<evidence type="ECO:0000256" key="10">
    <source>
        <dbReference type="ARBA" id="ARBA00023121"/>
    </source>
</evidence>
<evidence type="ECO:0000259" key="15">
    <source>
        <dbReference type="PROSITE" id="PS51847"/>
    </source>
</evidence>
<feature type="transmembrane region" description="Helical" evidence="13">
    <location>
        <begin position="1209"/>
        <end position="1229"/>
    </location>
</feature>
<dbReference type="Gene3D" id="2.60.40.150">
    <property type="entry name" value="C2 domain"/>
    <property type="match status" value="1"/>
</dbReference>
<dbReference type="GO" id="GO:0005783">
    <property type="term" value="C:endoplasmic reticulum"/>
    <property type="evidence" value="ECO:0007669"/>
    <property type="project" value="TreeGrafter"/>
</dbReference>
<keyword evidence="10" id="KW-0446">Lipid-binding</keyword>
<dbReference type="InterPro" id="IPR031468">
    <property type="entry name" value="SMP_LBD"/>
</dbReference>
<evidence type="ECO:0000256" key="12">
    <source>
        <dbReference type="SAM" id="MobiDB-lite"/>
    </source>
</evidence>
<feature type="region of interest" description="Disordered" evidence="12">
    <location>
        <begin position="876"/>
        <end position="899"/>
    </location>
</feature>
<reference evidence="16 17" key="1">
    <citation type="journal article" date="2017" name="Mol. Biol. Evol.">
        <title>The 4-celled Tetrabaena socialis nuclear genome reveals the essential components for genetic control of cell number at the origin of multicellularity in the volvocine lineage.</title>
        <authorList>
            <person name="Featherston J."/>
            <person name="Arakaki Y."/>
            <person name="Hanschen E.R."/>
            <person name="Ferris P.J."/>
            <person name="Michod R.E."/>
            <person name="Olson B.J.S.C."/>
            <person name="Nozaki H."/>
            <person name="Durand P.M."/>
        </authorList>
    </citation>
    <scope>NUCLEOTIDE SEQUENCE [LARGE SCALE GENOMIC DNA]</scope>
    <source>
        <strain evidence="16 17">NIES-571</strain>
    </source>
</reference>
<feature type="region of interest" description="Disordered" evidence="12">
    <location>
        <begin position="110"/>
        <end position="136"/>
    </location>
</feature>
<dbReference type="InterPro" id="IPR045050">
    <property type="entry name" value="Synaptotagmin_plant"/>
</dbReference>
<gene>
    <name evidence="16" type="ORF">TSOC_004723</name>
</gene>
<keyword evidence="17" id="KW-1185">Reference proteome</keyword>
<evidence type="ECO:0000256" key="2">
    <source>
        <dbReference type="ARBA" id="ARBA00006996"/>
    </source>
</evidence>
<keyword evidence="11 13" id="KW-0472">Membrane</keyword>
<evidence type="ECO:0000256" key="1">
    <source>
        <dbReference type="ARBA" id="ARBA00004167"/>
    </source>
</evidence>
<keyword evidence="4 13" id="KW-0812">Transmembrane</keyword>
<dbReference type="PROSITE" id="PS51847">
    <property type="entry name" value="SMP"/>
    <property type="match status" value="2"/>
</dbReference>
<comment type="subcellular location">
    <subcellularLocation>
        <location evidence="1">Membrane</location>
        <topology evidence="1">Single-pass membrane protein</topology>
    </subcellularLocation>
</comment>
<evidence type="ECO:0000256" key="7">
    <source>
        <dbReference type="ARBA" id="ARBA00022837"/>
    </source>
</evidence>
<evidence type="ECO:0000256" key="4">
    <source>
        <dbReference type="ARBA" id="ARBA00022692"/>
    </source>
</evidence>
<feature type="domain" description="SMP-LTD" evidence="15">
    <location>
        <begin position="307"/>
        <end position="498"/>
    </location>
</feature>
<dbReference type="InterPro" id="IPR000008">
    <property type="entry name" value="C2_dom"/>
</dbReference>
<evidence type="ECO:0000256" key="3">
    <source>
        <dbReference type="ARBA" id="ARBA00022448"/>
    </source>
</evidence>
<evidence type="ECO:0000313" key="17">
    <source>
        <dbReference type="Proteomes" id="UP000236333"/>
    </source>
</evidence>
<keyword evidence="5" id="KW-0479">Metal-binding</keyword>
<comment type="caution">
    <text evidence="16">The sequence shown here is derived from an EMBL/GenBank/DDBJ whole genome shotgun (WGS) entry which is preliminary data.</text>
</comment>
<dbReference type="EMBL" id="PGGS01000119">
    <property type="protein sequence ID" value="PNH08684.1"/>
    <property type="molecule type" value="Genomic_DNA"/>
</dbReference>
<dbReference type="GO" id="GO:0016020">
    <property type="term" value="C:membrane"/>
    <property type="evidence" value="ECO:0007669"/>
    <property type="project" value="UniProtKB-SubCell"/>
</dbReference>
<protein>
    <submittedName>
        <fullName evidence="16">Synaptotagmin-2</fullName>
    </submittedName>
</protein>
<feature type="region of interest" description="Disordered" evidence="12">
    <location>
        <begin position="1091"/>
        <end position="1120"/>
    </location>
</feature>
<feature type="compositionally biased region" description="Pro residues" evidence="12">
    <location>
        <begin position="127"/>
        <end position="136"/>
    </location>
</feature>
<dbReference type="PROSITE" id="PS50004">
    <property type="entry name" value="C2"/>
    <property type="match status" value="1"/>
</dbReference>
<accession>A0A2J8A833</accession>
<keyword evidence="3" id="KW-0813">Transport</keyword>
<dbReference type="InterPro" id="IPR035892">
    <property type="entry name" value="C2_domain_sf"/>
</dbReference>
<comment type="similarity">
    <text evidence="2">Belongs to the synaptotagmin family.</text>
</comment>
<feature type="region of interest" description="Disordered" evidence="12">
    <location>
        <begin position="618"/>
        <end position="640"/>
    </location>
</feature>
<keyword evidence="7" id="KW-0106">Calcium</keyword>
<feature type="domain" description="C2" evidence="14">
    <location>
        <begin position="1458"/>
        <end position="1593"/>
    </location>
</feature>
<name>A0A2J8A833_9CHLO</name>
<dbReference type="GO" id="GO:0046872">
    <property type="term" value="F:metal ion binding"/>
    <property type="evidence" value="ECO:0007669"/>
    <property type="project" value="UniProtKB-KW"/>
</dbReference>
<dbReference type="GO" id="GO:0006869">
    <property type="term" value="P:lipid transport"/>
    <property type="evidence" value="ECO:0007669"/>
    <property type="project" value="UniProtKB-KW"/>
</dbReference>